<proteinExistence type="predicted"/>
<dbReference type="AlphaFoldDB" id="A0A2T0GWX5"/>
<comment type="caution">
    <text evidence="1">The sequence shown here is derived from an EMBL/GenBank/DDBJ whole genome shotgun (WGS) entry which is preliminary data.</text>
</comment>
<name>A0A2T0GWX5_ACTMO</name>
<evidence type="ECO:0000313" key="1">
    <source>
        <dbReference type="EMBL" id="PRW63616.1"/>
    </source>
</evidence>
<evidence type="ECO:0000313" key="2">
    <source>
        <dbReference type="Proteomes" id="UP000239352"/>
    </source>
</evidence>
<dbReference type="InParanoid" id="A0A2T0GWX5"/>
<organism evidence="1 2">
    <name type="scientific">Actinopolyspora mortivallis</name>
    <dbReference type="NCBI Taxonomy" id="33906"/>
    <lineage>
        <taxon>Bacteria</taxon>
        <taxon>Bacillati</taxon>
        <taxon>Actinomycetota</taxon>
        <taxon>Actinomycetes</taxon>
        <taxon>Actinopolysporales</taxon>
        <taxon>Actinopolysporaceae</taxon>
        <taxon>Actinopolyspora</taxon>
    </lineage>
</organism>
<reference evidence="1 2" key="1">
    <citation type="submission" date="2018-03" db="EMBL/GenBank/DDBJ databases">
        <title>Actinopolyspora mortivallis from Sahara, screening for active biomolecules.</title>
        <authorList>
            <person name="Selama O."/>
            <person name="Wellington E.M.H."/>
            <person name="Hacene H."/>
        </authorList>
    </citation>
    <scope>NUCLEOTIDE SEQUENCE [LARGE SCALE GENOMIC DNA]</scope>
    <source>
        <strain evidence="1 2">M5A</strain>
    </source>
</reference>
<gene>
    <name evidence="1" type="ORF">CEP50_09090</name>
</gene>
<dbReference type="EMBL" id="PVSR01000011">
    <property type="protein sequence ID" value="PRW63616.1"/>
    <property type="molecule type" value="Genomic_DNA"/>
</dbReference>
<dbReference type="RefSeq" id="WP_106113503.1">
    <property type="nucleotide sequence ID" value="NZ_PVSR01000011.1"/>
</dbReference>
<dbReference type="Proteomes" id="UP000239352">
    <property type="component" value="Unassembled WGS sequence"/>
</dbReference>
<protein>
    <submittedName>
        <fullName evidence="1">Uncharacterized protein</fullName>
    </submittedName>
</protein>
<keyword evidence="2" id="KW-1185">Reference proteome</keyword>
<sequence>MRTSPQGRLFRSLGVTLLVFAVLGSPLSQSIGVTARAAAAEPITAAATEAAASRAAARQDSRVKVTELTTPTTQVGELAGRPLGARMHR</sequence>
<accession>A0A2T0GWX5</accession>